<dbReference type="SUPFAM" id="SSF55961">
    <property type="entry name" value="Bet v1-like"/>
    <property type="match status" value="1"/>
</dbReference>
<organism evidence="1 2">
    <name type="scientific">Ohtaekwangia kribbensis</name>
    <dbReference type="NCBI Taxonomy" id="688913"/>
    <lineage>
        <taxon>Bacteria</taxon>
        <taxon>Pseudomonadati</taxon>
        <taxon>Bacteroidota</taxon>
        <taxon>Cytophagia</taxon>
        <taxon>Cytophagales</taxon>
        <taxon>Fulvivirgaceae</taxon>
        <taxon>Ohtaekwangia</taxon>
    </lineage>
</organism>
<evidence type="ECO:0000313" key="2">
    <source>
        <dbReference type="Proteomes" id="UP001597112"/>
    </source>
</evidence>
<protein>
    <recommendedName>
        <fullName evidence="3">Cell division inhibitor</fullName>
    </recommendedName>
</protein>
<gene>
    <name evidence="1" type="ORF">ACFQ21_16085</name>
</gene>
<dbReference type="InterPro" id="IPR023393">
    <property type="entry name" value="START-like_dom_sf"/>
</dbReference>
<evidence type="ECO:0008006" key="3">
    <source>
        <dbReference type="Google" id="ProtNLM"/>
    </source>
</evidence>
<proteinExistence type="predicted"/>
<dbReference type="CDD" id="cd07820">
    <property type="entry name" value="SRPBCC_3"/>
    <property type="match status" value="1"/>
</dbReference>
<reference evidence="2" key="1">
    <citation type="journal article" date="2019" name="Int. J. Syst. Evol. Microbiol.">
        <title>The Global Catalogue of Microorganisms (GCM) 10K type strain sequencing project: providing services to taxonomists for standard genome sequencing and annotation.</title>
        <authorList>
            <consortium name="The Broad Institute Genomics Platform"/>
            <consortium name="The Broad Institute Genome Sequencing Center for Infectious Disease"/>
            <person name="Wu L."/>
            <person name="Ma J."/>
        </authorList>
    </citation>
    <scope>NUCLEOTIDE SEQUENCE [LARGE SCALE GENOMIC DNA]</scope>
    <source>
        <strain evidence="2">CCUG 58938</strain>
    </source>
</reference>
<comment type="caution">
    <text evidence="1">The sequence shown here is derived from an EMBL/GenBank/DDBJ whole genome shotgun (WGS) entry which is preliminary data.</text>
</comment>
<dbReference type="Proteomes" id="UP001597112">
    <property type="component" value="Unassembled WGS sequence"/>
</dbReference>
<dbReference type="EMBL" id="JBHTKA010000007">
    <property type="protein sequence ID" value="MFD1000846.1"/>
    <property type="molecule type" value="Genomic_DNA"/>
</dbReference>
<sequence length="161" mass="18946">MKVYRLKRTQVLPISLQQAWEFFSSPRNLAKITPPDMHFEILSVSGSDKTYAGQVINYKIKIFPLVRVRWTTEITHVQEPHYFVDEQRFGPYAWWHHQHHFKEVKNGVEVEDDVHYAVPLGFIGRLANAVFVERTLNTIFDYRHAVLQKHFPAGETIRKTA</sequence>
<evidence type="ECO:0000313" key="1">
    <source>
        <dbReference type="EMBL" id="MFD1000846.1"/>
    </source>
</evidence>
<accession>A0ABW3K6S1</accession>
<dbReference type="RefSeq" id="WP_377580301.1">
    <property type="nucleotide sequence ID" value="NZ_JBHTKA010000007.1"/>
</dbReference>
<dbReference type="Gene3D" id="3.30.530.20">
    <property type="match status" value="1"/>
</dbReference>
<keyword evidence="2" id="KW-1185">Reference proteome</keyword>
<name>A0ABW3K6S1_9BACT</name>